<keyword evidence="2" id="KW-0732">Signal</keyword>
<dbReference type="Pfam" id="PF12146">
    <property type="entry name" value="Hydrolase_4"/>
    <property type="match status" value="1"/>
</dbReference>
<proteinExistence type="predicted"/>
<feature type="domain" description="Serine aminopeptidase S33" evidence="4">
    <location>
        <begin position="194"/>
        <end position="283"/>
    </location>
</feature>
<dbReference type="InterPro" id="IPR002925">
    <property type="entry name" value="Dienelactn_hydro"/>
</dbReference>
<dbReference type="AlphaFoldDB" id="A0A316TXL6"/>
<evidence type="ECO:0000259" key="4">
    <source>
        <dbReference type="Pfam" id="PF12146"/>
    </source>
</evidence>
<name>A0A316TXL6_9BACT</name>
<feature type="chain" id="PRO_5016399302" evidence="2">
    <location>
        <begin position="25"/>
        <end position="468"/>
    </location>
</feature>
<evidence type="ECO:0000256" key="1">
    <source>
        <dbReference type="ARBA" id="ARBA00022801"/>
    </source>
</evidence>
<dbReference type="Gene3D" id="3.40.50.1820">
    <property type="entry name" value="alpha/beta hydrolase"/>
    <property type="match status" value="1"/>
</dbReference>
<dbReference type="GO" id="GO:0006508">
    <property type="term" value="P:proteolysis"/>
    <property type="evidence" value="ECO:0007669"/>
    <property type="project" value="InterPro"/>
</dbReference>
<accession>A0A316TXL6</accession>
<dbReference type="RefSeq" id="WP_109645023.1">
    <property type="nucleotide sequence ID" value="NZ_QGGB01000003.1"/>
</dbReference>
<dbReference type="OrthoDB" id="9809549at2"/>
<keyword evidence="6" id="KW-1185">Reference proteome</keyword>
<comment type="caution">
    <text evidence="5">The sequence shown here is derived from an EMBL/GenBank/DDBJ whole genome shotgun (WGS) entry which is preliminary data.</text>
</comment>
<dbReference type="PANTHER" id="PTHR43265">
    <property type="entry name" value="ESTERASE ESTD"/>
    <property type="match status" value="1"/>
</dbReference>
<dbReference type="InterPro" id="IPR053145">
    <property type="entry name" value="AB_hydrolase_Est10"/>
</dbReference>
<organism evidence="5 6">
    <name type="scientific">Rhodohalobacter mucosus</name>
    <dbReference type="NCBI Taxonomy" id="2079485"/>
    <lineage>
        <taxon>Bacteria</taxon>
        <taxon>Pseudomonadati</taxon>
        <taxon>Balneolota</taxon>
        <taxon>Balneolia</taxon>
        <taxon>Balneolales</taxon>
        <taxon>Balneolaceae</taxon>
        <taxon>Rhodohalobacter</taxon>
    </lineage>
</organism>
<evidence type="ECO:0000313" key="5">
    <source>
        <dbReference type="EMBL" id="PWN07384.1"/>
    </source>
</evidence>
<sequence length="468" mass="51856">MNNLVKALATVVFVVFCGFSDTQAQSFTGEWYGAMDVQGMKLDIVFHIDESEGGYTATFDSPLQGAFGIPFTSTAVDGANISLKLENIGASFDGVLADELISGLWKQSGSEFELVLSKGKAESSRPNRPQEPTRPYPYKEEEIRFTNVNDQIELAGTLTMPHGGGNFPAVILISGSGPQDRDETFMTHKPFLVFADHLTRNGIAVLRFDDRGFGESEGDHSIATSLDFASDVEAAFQYLQARPEINKKHIGLAGHSEGGLIAPITASQNEEVAFIILLAGPGINGLEIQKQQIESFGPGMGLTDEQITIEKRNVEEIAEIVRTHEPGEQLTLALTQFFEEKLGDMEQVQGIPREQYIQAQISQLNRPWFKYFINHEPSDYLQHVRVPILAINGEKDIQVTADNLAAIEQSVMDKELITIKEYPGMNHLFQECTSCMMSEYAQIEETISPLVLTDITDWIQNVITRENK</sequence>
<dbReference type="GO" id="GO:0052689">
    <property type="term" value="F:carboxylic ester hydrolase activity"/>
    <property type="evidence" value="ECO:0007669"/>
    <property type="project" value="TreeGrafter"/>
</dbReference>
<dbReference type="EMBL" id="QGGB01000003">
    <property type="protein sequence ID" value="PWN07384.1"/>
    <property type="molecule type" value="Genomic_DNA"/>
</dbReference>
<dbReference type="Pfam" id="PF01738">
    <property type="entry name" value="DLH"/>
    <property type="match status" value="1"/>
</dbReference>
<reference evidence="5 6" key="1">
    <citation type="submission" date="2018-05" db="EMBL/GenBank/DDBJ databases">
        <title>Rhodohalobacter halophilus gen. nov., sp. nov., a moderately halophilic member of the family Balneolaceae.</title>
        <authorList>
            <person name="Liu Z.-W."/>
        </authorList>
    </citation>
    <scope>NUCLEOTIDE SEQUENCE [LARGE SCALE GENOMIC DNA]</scope>
    <source>
        <strain evidence="5 6">8A47</strain>
    </source>
</reference>
<keyword evidence="1 5" id="KW-0378">Hydrolase</keyword>
<feature type="domain" description="Dienelactone hydrolase" evidence="3">
    <location>
        <begin position="376"/>
        <end position="435"/>
    </location>
</feature>
<evidence type="ECO:0000259" key="3">
    <source>
        <dbReference type="Pfam" id="PF01738"/>
    </source>
</evidence>
<dbReference type="PANTHER" id="PTHR43265:SF1">
    <property type="entry name" value="ESTERASE ESTD"/>
    <property type="match status" value="1"/>
</dbReference>
<protein>
    <submittedName>
        <fullName evidence="5">Alpha/beta hydrolase</fullName>
    </submittedName>
</protein>
<dbReference type="InterPro" id="IPR022742">
    <property type="entry name" value="Hydrolase_4"/>
</dbReference>
<dbReference type="PROSITE" id="PS00708">
    <property type="entry name" value="PRO_ENDOPEP_SER"/>
    <property type="match status" value="1"/>
</dbReference>
<dbReference type="GO" id="GO:0004252">
    <property type="term" value="F:serine-type endopeptidase activity"/>
    <property type="evidence" value="ECO:0007669"/>
    <property type="project" value="InterPro"/>
</dbReference>
<dbReference type="InterPro" id="IPR002471">
    <property type="entry name" value="Pept_S9_AS"/>
</dbReference>
<dbReference type="SUPFAM" id="SSF53474">
    <property type="entry name" value="alpha/beta-Hydrolases"/>
    <property type="match status" value="1"/>
</dbReference>
<dbReference type="InterPro" id="IPR029058">
    <property type="entry name" value="AB_hydrolase_fold"/>
</dbReference>
<evidence type="ECO:0000256" key="2">
    <source>
        <dbReference type="SAM" id="SignalP"/>
    </source>
</evidence>
<dbReference type="Proteomes" id="UP000245533">
    <property type="component" value="Unassembled WGS sequence"/>
</dbReference>
<feature type="signal peptide" evidence="2">
    <location>
        <begin position="1"/>
        <end position="24"/>
    </location>
</feature>
<evidence type="ECO:0000313" key="6">
    <source>
        <dbReference type="Proteomes" id="UP000245533"/>
    </source>
</evidence>
<gene>
    <name evidence="5" type="ORF">DDZ15_03725</name>
</gene>